<organism evidence="2 3">
    <name type="scientific">Actinacidiphila polyblastidii</name>
    <dbReference type="NCBI Taxonomy" id="3110430"/>
    <lineage>
        <taxon>Bacteria</taxon>
        <taxon>Bacillati</taxon>
        <taxon>Actinomycetota</taxon>
        <taxon>Actinomycetes</taxon>
        <taxon>Kitasatosporales</taxon>
        <taxon>Streptomycetaceae</taxon>
        <taxon>Actinacidiphila</taxon>
    </lineage>
</organism>
<keyword evidence="3" id="KW-1185">Reference proteome</keyword>
<evidence type="ECO:0000256" key="1">
    <source>
        <dbReference type="SAM" id="MobiDB-lite"/>
    </source>
</evidence>
<evidence type="ECO:0000313" key="3">
    <source>
        <dbReference type="Proteomes" id="UP001344658"/>
    </source>
</evidence>
<protein>
    <submittedName>
        <fullName evidence="2">Uncharacterized protein</fullName>
    </submittedName>
</protein>
<reference evidence="2 3" key="1">
    <citation type="submission" date="2023-12" db="EMBL/GenBank/DDBJ databases">
        <title>Streptomyces sp. V4-01.</title>
        <authorList>
            <person name="Somphong A."/>
            <person name="Phongsopitanun W."/>
        </authorList>
    </citation>
    <scope>NUCLEOTIDE SEQUENCE [LARGE SCALE GENOMIC DNA]</scope>
    <source>
        <strain evidence="2 3">V4-01</strain>
    </source>
</reference>
<name>A0ABU7PEE3_9ACTN</name>
<dbReference type="EMBL" id="JAZEWV010000012">
    <property type="protein sequence ID" value="MEE4543642.1"/>
    <property type="molecule type" value="Genomic_DNA"/>
</dbReference>
<accession>A0ABU7PEE3</accession>
<evidence type="ECO:0000313" key="2">
    <source>
        <dbReference type="EMBL" id="MEE4543642.1"/>
    </source>
</evidence>
<proteinExistence type="predicted"/>
<comment type="caution">
    <text evidence="2">The sequence shown here is derived from an EMBL/GenBank/DDBJ whole genome shotgun (WGS) entry which is preliminary data.</text>
</comment>
<sequence>MNPHDPAVRPGAHLVADELGVEDPWALTDRHQPDEPLWIVGRLVAITAHEVDGLHARLTRAAHSAIDLLQPVGRGEHAGMRGSYGVLDTAVLAARRGAEYQHLTRTVSSYQRLLPEASQTPSAGLGPARDHTAEEAPDHGDDDRAVAGDRRVQALRAVERGGLRLKQSALSEQDRYLSDGTGVLVPISTQTVERMLADGLLDLDTATPPTQGQLLVLTPLGQEALQAAGDAATPATGSGPAARDIANPAAAADSSSPAADPLPTREELLALEEIKRGRVLLKERAFRSGLGVYTGSGARISTATVEAMQEHGWIERDTSTSLNFGQQLSLTDSGEAAFRAGCAQDPRTTAALSRTTRNTPPSTPAELPAAGTPGQAKPTRSR</sequence>
<gene>
    <name evidence="2" type="ORF">V2S66_16895</name>
</gene>
<feature type="region of interest" description="Disordered" evidence="1">
    <location>
        <begin position="228"/>
        <end position="261"/>
    </location>
</feature>
<dbReference type="RefSeq" id="WP_330796272.1">
    <property type="nucleotide sequence ID" value="NZ_JAZEWV010000012.1"/>
</dbReference>
<feature type="region of interest" description="Disordered" evidence="1">
    <location>
        <begin position="114"/>
        <end position="146"/>
    </location>
</feature>
<feature type="region of interest" description="Disordered" evidence="1">
    <location>
        <begin position="341"/>
        <end position="382"/>
    </location>
</feature>
<feature type="compositionally biased region" description="Basic and acidic residues" evidence="1">
    <location>
        <begin position="128"/>
        <end position="146"/>
    </location>
</feature>
<dbReference type="Proteomes" id="UP001344658">
    <property type="component" value="Unassembled WGS sequence"/>
</dbReference>